<dbReference type="InterPro" id="IPR032820">
    <property type="entry name" value="ATPase_put"/>
</dbReference>
<keyword evidence="1" id="KW-0812">Transmembrane</keyword>
<accession>A0AAP2D4X3</accession>
<evidence type="ECO:0000256" key="1">
    <source>
        <dbReference type="SAM" id="Phobius"/>
    </source>
</evidence>
<protein>
    <submittedName>
        <fullName evidence="2">AtpZ/AtpI family protein</fullName>
    </submittedName>
</protein>
<organism evidence="2 3">
    <name type="scientific">Dawidia soli</name>
    <dbReference type="NCBI Taxonomy" id="2782352"/>
    <lineage>
        <taxon>Bacteria</taxon>
        <taxon>Pseudomonadati</taxon>
        <taxon>Bacteroidota</taxon>
        <taxon>Cytophagia</taxon>
        <taxon>Cytophagales</taxon>
        <taxon>Chryseotaleaceae</taxon>
        <taxon>Dawidia</taxon>
    </lineage>
</organism>
<reference evidence="2 3" key="1">
    <citation type="submission" date="2021-05" db="EMBL/GenBank/DDBJ databases">
        <title>A Polyphasic approach of four new species of the genus Ohtaekwangia: Ohtaekwangia histidinii sp. nov., Ohtaekwangia cretensis sp. nov., Ohtaekwangia indiensis sp. nov., Ohtaekwangia reichenbachii sp. nov. from diverse environment.</title>
        <authorList>
            <person name="Octaviana S."/>
        </authorList>
    </citation>
    <scope>NUCLEOTIDE SEQUENCE [LARGE SCALE GENOMIC DNA]</scope>
    <source>
        <strain evidence="2 3">PWU37</strain>
    </source>
</reference>
<gene>
    <name evidence="2" type="ORF">KK078_02490</name>
</gene>
<proteinExistence type="predicted"/>
<keyword evidence="1" id="KW-0472">Membrane</keyword>
<keyword evidence="1" id="KW-1133">Transmembrane helix</keyword>
<sequence length="60" mass="6810">MKYSGLAIQLFGAIGLFGWLGYKLDQHLALTFPAFMLLFGFLAFGGMMFQVYRSIKRDNP</sequence>
<name>A0AAP2D4X3_9BACT</name>
<evidence type="ECO:0000313" key="3">
    <source>
        <dbReference type="Proteomes" id="UP001319180"/>
    </source>
</evidence>
<feature type="transmembrane region" description="Helical" evidence="1">
    <location>
        <begin position="5"/>
        <end position="22"/>
    </location>
</feature>
<comment type="caution">
    <text evidence="2">The sequence shown here is derived from an EMBL/GenBank/DDBJ whole genome shotgun (WGS) entry which is preliminary data.</text>
</comment>
<dbReference type="Pfam" id="PF09527">
    <property type="entry name" value="ATPase_gene1"/>
    <property type="match status" value="1"/>
</dbReference>
<evidence type="ECO:0000313" key="2">
    <source>
        <dbReference type="EMBL" id="MBT1685404.1"/>
    </source>
</evidence>
<dbReference type="AlphaFoldDB" id="A0AAP2D4X3"/>
<keyword evidence="3" id="KW-1185">Reference proteome</keyword>
<feature type="transmembrane region" description="Helical" evidence="1">
    <location>
        <begin position="28"/>
        <end position="52"/>
    </location>
</feature>
<dbReference type="EMBL" id="JAHESC010000002">
    <property type="protein sequence ID" value="MBT1685404.1"/>
    <property type="molecule type" value="Genomic_DNA"/>
</dbReference>
<dbReference type="Proteomes" id="UP001319180">
    <property type="component" value="Unassembled WGS sequence"/>
</dbReference>